<gene>
    <name evidence="2" type="ORF">ACFOY1_17075</name>
</gene>
<evidence type="ECO:0000313" key="3">
    <source>
        <dbReference type="Proteomes" id="UP001595848"/>
    </source>
</evidence>
<dbReference type="RefSeq" id="WP_217964571.1">
    <property type="nucleotide sequence ID" value="NZ_JAHTBN010000004.1"/>
</dbReference>
<sequence>MKALASALMISATLIAGAAQAASLNDAPKTRAQVVAELQQARAQGQLSSGELDYPPAIAQASTKSRAQVQQELAAAQAAGQIQVGEDTSYPVIAASGPSTVTRAQVEAEYTQLAASGQLPQVAF</sequence>
<reference evidence="3" key="1">
    <citation type="journal article" date="2019" name="Int. J. Syst. Evol. Microbiol.">
        <title>The Global Catalogue of Microorganisms (GCM) 10K type strain sequencing project: providing services to taxonomists for standard genome sequencing and annotation.</title>
        <authorList>
            <consortium name="The Broad Institute Genomics Platform"/>
            <consortium name="The Broad Institute Genome Sequencing Center for Infectious Disease"/>
            <person name="Wu L."/>
            <person name="Ma J."/>
        </authorList>
    </citation>
    <scope>NUCLEOTIDE SEQUENCE [LARGE SCALE GENOMIC DNA]</scope>
    <source>
        <strain evidence="3">LMG 24813</strain>
    </source>
</reference>
<accession>A0ABV8P3S0</accession>
<dbReference type="Pfam" id="PF13663">
    <property type="entry name" value="DUF4148"/>
    <property type="match status" value="2"/>
</dbReference>
<feature type="chain" id="PRO_5046202364" evidence="1">
    <location>
        <begin position="22"/>
        <end position="124"/>
    </location>
</feature>
<dbReference type="Proteomes" id="UP001595848">
    <property type="component" value="Unassembled WGS sequence"/>
</dbReference>
<keyword evidence="1" id="KW-0732">Signal</keyword>
<protein>
    <submittedName>
        <fullName evidence="2">DUF4148 domain-containing protein</fullName>
    </submittedName>
</protein>
<name>A0ABV8P3S0_9BURK</name>
<proteinExistence type="predicted"/>
<evidence type="ECO:0000256" key="1">
    <source>
        <dbReference type="SAM" id="SignalP"/>
    </source>
</evidence>
<dbReference type="InterPro" id="IPR025421">
    <property type="entry name" value="DUF4148"/>
</dbReference>
<dbReference type="EMBL" id="JBHSBV010000006">
    <property type="protein sequence ID" value="MFC4202668.1"/>
    <property type="molecule type" value="Genomic_DNA"/>
</dbReference>
<keyword evidence="3" id="KW-1185">Reference proteome</keyword>
<feature type="signal peptide" evidence="1">
    <location>
        <begin position="1"/>
        <end position="21"/>
    </location>
</feature>
<organism evidence="2 3">
    <name type="scientific">Candidimonas humi</name>
    <dbReference type="NCBI Taxonomy" id="683355"/>
    <lineage>
        <taxon>Bacteria</taxon>
        <taxon>Pseudomonadati</taxon>
        <taxon>Pseudomonadota</taxon>
        <taxon>Betaproteobacteria</taxon>
        <taxon>Burkholderiales</taxon>
        <taxon>Alcaligenaceae</taxon>
        <taxon>Candidimonas</taxon>
    </lineage>
</organism>
<evidence type="ECO:0000313" key="2">
    <source>
        <dbReference type="EMBL" id="MFC4202668.1"/>
    </source>
</evidence>
<comment type="caution">
    <text evidence="2">The sequence shown here is derived from an EMBL/GenBank/DDBJ whole genome shotgun (WGS) entry which is preliminary data.</text>
</comment>